<dbReference type="Proteomes" id="UP000199459">
    <property type="component" value="Unassembled WGS sequence"/>
</dbReference>
<dbReference type="Gene3D" id="2.40.50.230">
    <property type="entry name" value="Gp5 N-terminal domain"/>
    <property type="match status" value="1"/>
</dbReference>
<dbReference type="InterPro" id="IPR006533">
    <property type="entry name" value="T6SS_Vgr_RhsGE"/>
</dbReference>
<name>A0A1H8C8Q6_9PROT</name>
<evidence type="ECO:0000313" key="2">
    <source>
        <dbReference type="EMBL" id="SEM90477.1"/>
    </source>
</evidence>
<dbReference type="InterPro" id="IPR006531">
    <property type="entry name" value="Gp5/Vgr_OB"/>
</dbReference>
<dbReference type="NCBIfam" id="TIGR01646">
    <property type="entry name" value="vgr_GE"/>
    <property type="match status" value="1"/>
</dbReference>
<dbReference type="RefSeq" id="WP_090628255.1">
    <property type="nucleotide sequence ID" value="NZ_FOCP01000004.1"/>
</dbReference>
<dbReference type="STRING" id="917.SAMN05216326_10292"/>
<evidence type="ECO:0000313" key="3">
    <source>
        <dbReference type="Proteomes" id="UP000199459"/>
    </source>
</evidence>
<dbReference type="AlphaFoldDB" id="A0A1H8C8Q6"/>
<organism evidence="2 3">
    <name type="scientific">Nitrosomonas marina</name>
    <dbReference type="NCBI Taxonomy" id="917"/>
    <lineage>
        <taxon>Bacteria</taxon>
        <taxon>Pseudomonadati</taxon>
        <taxon>Pseudomonadota</taxon>
        <taxon>Betaproteobacteria</taxon>
        <taxon>Nitrosomonadales</taxon>
        <taxon>Nitrosomonadaceae</taxon>
        <taxon>Nitrosomonas</taxon>
    </lineage>
</organism>
<accession>A0A1H8C8Q6</accession>
<dbReference type="SUPFAM" id="SSF69279">
    <property type="entry name" value="Phage tail proteins"/>
    <property type="match status" value="1"/>
</dbReference>
<sequence>MADSPLKDSTGIVSLSLTSNGKAVADTIQIVSVEIEYCVNKIPSARIVILDGDMPNNEFPVSSQDVFKPGAVVELACGYDNKETRIFKGIVIRHSIKIDGNNYSRLIVYCKDQAVAMTVGRKNANYVNAKDSDIMTQMINGHQDVSADVSATSTQFKEVVQFYCTDWDFLLTRAEVNGCLVAVDAGTISVKAPQVTGEAQLTLTYGIDLMAFDADLDAFAQYGTVKATAWDPATQAVTEAQSGPVSLNSQGNIDSAELAKIVGPEYFRLQTDTPLDNTALSDWANGQQIKSGLARIQGSASFQGSAKAKIGTLIEIKGINDRFNGNVLVTQVRHRIVSGNWVSEIQFGLSEKWFTEQYSVEAPLAAGLVPGVRGLQVGVVKKLDTDPEGQYRIQVSIPVMQAENEGVWARLAGYYSSTGFGAFFIPEIGDEVILGYLNNDPAYPVILGSMYSSNRKPPYEVTAENNIKAVVTRSKLKIEFDEEKKIITLITPNNNQIVISDEQKSILLQDQNSNKVELNTGGITLDSPKDIKISAKGKVTIDAVNNVEVTAQADINNTGLNINHQANVGLVAKGNATAELSASGQTTVKGAMVMIN</sequence>
<proteinExistence type="predicted"/>
<dbReference type="InterPro" id="IPR037026">
    <property type="entry name" value="Vgr_OB-fold_dom_sf"/>
</dbReference>
<evidence type="ECO:0000259" key="1">
    <source>
        <dbReference type="Pfam" id="PF04717"/>
    </source>
</evidence>
<feature type="domain" description="Gp5/Type VI secretion system Vgr protein OB-fold" evidence="1">
    <location>
        <begin position="377"/>
        <end position="451"/>
    </location>
</feature>
<dbReference type="Pfam" id="PF04717">
    <property type="entry name" value="Phage_base_V"/>
    <property type="match status" value="1"/>
</dbReference>
<dbReference type="OrthoDB" id="1907165at2"/>
<reference evidence="2 3" key="1">
    <citation type="submission" date="2016-10" db="EMBL/GenBank/DDBJ databases">
        <authorList>
            <person name="de Groot N.N."/>
        </authorList>
    </citation>
    <scope>NUCLEOTIDE SEQUENCE [LARGE SCALE GENOMIC DNA]</scope>
    <source>
        <strain evidence="2 3">Nm22</strain>
    </source>
</reference>
<gene>
    <name evidence="2" type="ORF">SAMN05216325_10427</name>
</gene>
<protein>
    <submittedName>
        <fullName evidence="2">Rhs element Vgr protein</fullName>
    </submittedName>
</protein>
<dbReference type="SUPFAM" id="SSF69255">
    <property type="entry name" value="gp5 N-terminal domain-like"/>
    <property type="match status" value="1"/>
</dbReference>
<dbReference type="EMBL" id="FOCP01000004">
    <property type="protein sequence ID" value="SEM90477.1"/>
    <property type="molecule type" value="Genomic_DNA"/>
</dbReference>